<dbReference type="EMBL" id="CP001649">
    <property type="protein sequence ID" value="ACS79203.1"/>
    <property type="molecule type" value="Genomic_DNA"/>
</dbReference>
<dbReference type="Proteomes" id="UP000002601">
    <property type="component" value="Chromosome"/>
</dbReference>
<organism evidence="2 3">
    <name type="scientific">Maridesulfovibrio salexigens (strain ATCC 14822 / DSM 2638 / NCIMB 8403 / VKM B-1763)</name>
    <name type="common">Desulfovibrio salexigens</name>
    <dbReference type="NCBI Taxonomy" id="526222"/>
    <lineage>
        <taxon>Bacteria</taxon>
        <taxon>Pseudomonadati</taxon>
        <taxon>Thermodesulfobacteriota</taxon>
        <taxon>Desulfovibrionia</taxon>
        <taxon>Desulfovibrionales</taxon>
        <taxon>Desulfovibrionaceae</taxon>
        <taxon>Maridesulfovibrio</taxon>
    </lineage>
</organism>
<name>C6C140_MARSD</name>
<dbReference type="Pfam" id="PF04015">
    <property type="entry name" value="DUF362"/>
    <property type="match status" value="1"/>
</dbReference>
<evidence type="ECO:0000313" key="2">
    <source>
        <dbReference type="EMBL" id="ACS79203.1"/>
    </source>
</evidence>
<dbReference type="eggNOG" id="COG2006">
    <property type="taxonomic scope" value="Bacteria"/>
</dbReference>
<feature type="domain" description="DUF362" evidence="1">
    <location>
        <begin position="44"/>
        <end position="236"/>
    </location>
</feature>
<sequence length="310" mass="34040">MSSNNPKIPVAFFRILEYESTFLDTAVAMTVEECGLKVHPGTKVLVKPNLVSSKNPLACTHPNVTLSLCRYLKDCGAQITVADSPGYGSAAQVSKAIGMTDGLKKMGLKPKSLGRPTPLKLSFGETIGISRDALESDMIINVPKLKAHGQFVVTGAVKNLFGTVVGFRKAYAHTRFGETPGLMEKMIIEVVQSMPLAFNLMDAIYPMHETGPISGKPYSMSLLAGSTNPYALDTAIYMLLGLSPKKILLWRETAHQKIHGYNPDHIKYVIEPPDDFDTTDFKVPEQLSPMEFEPVRFVKGRIKSFLSRFG</sequence>
<evidence type="ECO:0000259" key="1">
    <source>
        <dbReference type="Pfam" id="PF04015"/>
    </source>
</evidence>
<proteinExistence type="predicted"/>
<reference evidence="2 3" key="1">
    <citation type="submission" date="2009-06" db="EMBL/GenBank/DDBJ databases">
        <title>Complete sequence of Desulfovibrio salexigens DSM 2638.</title>
        <authorList>
            <consortium name="US DOE Joint Genome Institute"/>
            <person name="Lucas S."/>
            <person name="Copeland A."/>
            <person name="Lapidus A."/>
            <person name="Glavina del Rio T."/>
            <person name="Tice H."/>
            <person name="Bruce D."/>
            <person name="Goodwin L."/>
            <person name="Pitluck S."/>
            <person name="Munk A.C."/>
            <person name="Brettin T."/>
            <person name="Detter J.C."/>
            <person name="Han C."/>
            <person name="Tapia R."/>
            <person name="Larimer F."/>
            <person name="Land M."/>
            <person name="Hauser L."/>
            <person name="Kyrpides N."/>
            <person name="Anderson I."/>
            <person name="Wall J.D."/>
            <person name="Arkin A.P."/>
            <person name="Dehal P."/>
            <person name="Chivian D."/>
            <person name="Giles B."/>
            <person name="Hazen T.C."/>
        </authorList>
    </citation>
    <scope>NUCLEOTIDE SEQUENCE [LARGE SCALE GENOMIC DNA]</scope>
    <source>
        <strain evidence="3">ATCC 14822 / DSM 2638 / NCIMB 8403 / VKM B-1763</strain>
    </source>
</reference>
<dbReference type="STRING" id="526222.Desal_1140"/>
<dbReference type="InterPro" id="IPR007160">
    <property type="entry name" value="DUF362"/>
</dbReference>
<dbReference type="AlphaFoldDB" id="C6C140"/>
<accession>C6C140</accession>
<evidence type="ECO:0000313" key="3">
    <source>
        <dbReference type="Proteomes" id="UP000002601"/>
    </source>
</evidence>
<dbReference type="OrthoDB" id="9807879at2"/>
<dbReference type="KEGG" id="dsa:Desal_1140"/>
<protein>
    <recommendedName>
        <fullName evidence="1">DUF362 domain-containing protein</fullName>
    </recommendedName>
</protein>
<dbReference type="RefSeq" id="WP_015851022.1">
    <property type="nucleotide sequence ID" value="NC_012881.1"/>
</dbReference>
<dbReference type="HOGENOM" id="CLU_058393_1_0_7"/>
<keyword evidence="3" id="KW-1185">Reference proteome</keyword>
<gene>
    <name evidence="2" type="ordered locus">Desal_1140</name>
</gene>